<organism evidence="1 2">
    <name type="scientific">Grifola frondosa</name>
    <name type="common">Maitake</name>
    <name type="synonym">Polyporus frondosus</name>
    <dbReference type="NCBI Taxonomy" id="5627"/>
    <lineage>
        <taxon>Eukaryota</taxon>
        <taxon>Fungi</taxon>
        <taxon>Dikarya</taxon>
        <taxon>Basidiomycota</taxon>
        <taxon>Agaricomycotina</taxon>
        <taxon>Agaricomycetes</taxon>
        <taxon>Polyporales</taxon>
        <taxon>Grifolaceae</taxon>
        <taxon>Grifola</taxon>
    </lineage>
</organism>
<evidence type="ECO:0000313" key="2">
    <source>
        <dbReference type="Proteomes" id="UP000092993"/>
    </source>
</evidence>
<evidence type="ECO:0000313" key="1">
    <source>
        <dbReference type="EMBL" id="OBZ65958.1"/>
    </source>
</evidence>
<comment type="caution">
    <text evidence="1">The sequence shown here is derived from an EMBL/GenBank/DDBJ whole genome shotgun (WGS) entry which is preliminary data.</text>
</comment>
<dbReference type="Proteomes" id="UP000092993">
    <property type="component" value="Unassembled WGS sequence"/>
</dbReference>
<reference evidence="1 2" key="1">
    <citation type="submission" date="2016-03" db="EMBL/GenBank/DDBJ databases">
        <title>Whole genome sequencing of Grifola frondosa 9006-11.</title>
        <authorList>
            <person name="Min B."/>
            <person name="Park H."/>
            <person name="Kim J.-G."/>
            <person name="Cho H."/>
            <person name="Oh Y.-L."/>
            <person name="Kong W.-S."/>
            <person name="Choi I.-G."/>
        </authorList>
    </citation>
    <scope>NUCLEOTIDE SEQUENCE [LARGE SCALE GENOMIC DNA]</scope>
    <source>
        <strain evidence="1 2">9006-11</strain>
    </source>
</reference>
<protein>
    <submittedName>
        <fullName evidence="1">Uncharacterized protein</fullName>
    </submittedName>
</protein>
<dbReference type="EMBL" id="LUGG01000038">
    <property type="protein sequence ID" value="OBZ65958.1"/>
    <property type="molecule type" value="Genomic_DNA"/>
</dbReference>
<name>A0A1C7LN18_GRIFR</name>
<proteinExistence type="predicted"/>
<keyword evidence="2" id="KW-1185">Reference proteome</keyword>
<gene>
    <name evidence="1" type="ORF">A0H81_14141</name>
</gene>
<dbReference type="AlphaFoldDB" id="A0A1C7LN18"/>
<sequence length="121" mass="12481">MASSSSYEHQLDASRLPCGRVRAGGHQGFPGCTIANGAGFVAASGSARLSTTSISHRNLCAASPATYPPSAKGNRPCAVHPLQTGIPDAINPTSAARRAADEELKGGVWVTHQPVLGIYRD</sequence>
<accession>A0A1C7LN18</accession>